<name>A0ABN2X7P0_9ACTN</name>
<proteinExistence type="predicted"/>
<accession>A0ABN2X7P0</accession>
<feature type="region of interest" description="Disordered" evidence="1">
    <location>
        <begin position="1"/>
        <end position="27"/>
    </location>
</feature>
<protein>
    <submittedName>
        <fullName evidence="2">Uncharacterized protein</fullName>
    </submittedName>
</protein>
<evidence type="ECO:0000256" key="1">
    <source>
        <dbReference type="SAM" id="MobiDB-lite"/>
    </source>
</evidence>
<reference evidence="2 3" key="1">
    <citation type="journal article" date="2019" name="Int. J. Syst. Evol. Microbiol.">
        <title>The Global Catalogue of Microorganisms (GCM) 10K type strain sequencing project: providing services to taxonomists for standard genome sequencing and annotation.</title>
        <authorList>
            <consortium name="The Broad Institute Genomics Platform"/>
            <consortium name="The Broad Institute Genome Sequencing Center for Infectious Disease"/>
            <person name="Wu L."/>
            <person name="Ma J."/>
        </authorList>
    </citation>
    <scope>NUCLEOTIDE SEQUENCE [LARGE SCALE GENOMIC DNA]</scope>
    <source>
        <strain evidence="2 3">JCM 13813</strain>
    </source>
</reference>
<evidence type="ECO:0000313" key="2">
    <source>
        <dbReference type="EMBL" id="GAA2106782.1"/>
    </source>
</evidence>
<keyword evidence="3" id="KW-1185">Reference proteome</keyword>
<gene>
    <name evidence="2" type="ORF">GCM10009726_19970</name>
</gene>
<organism evidence="2 3">
    <name type="scientific">Nocardioides furvisabuli</name>
    <dbReference type="NCBI Taxonomy" id="375542"/>
    <lineage>
        <taxon>Bacteria</taxon>
        <taxon>Bacillati</taxon>
        <taxon>Actinomycetota</taxon>
        <taxon>Actinomycetes</taxon>
        <taxon>Propionibacteriales</taxon>
        <taxon>Nocardioidaceae</taxon>
        <taxon>Nocardioides</taxon>
    </lineage>
</organism>
<evidence type="ECO:0000313" key="3">
    <source>
        <dbReference type="Proteomes" id="UP001501161"/>
    </source>
</evidence>
<dbReference type="Proteomes" id="UP001501161">
    <property type="component" value="Unassembled WGS sequence"/>
</dbReference>
<dbReference type="EMBL" id="BAAAMQ010000010">
    <property type="protein sequence ID" value="GAA2106782.1"/>
    <property type="molecule type" value="Genomic_DNA"/>
</dbReference>
<sequence length="63" mass="6404">MVMSSTVVTRPRATNRPKGCRASLGDMAPTIATNTDVGLEELLDFGSPQASPVAGGFAPEVAG</sequence>
<comment type="caution">
    <text evidence="2">The sequence shown here is derived from an EMBL/GenBank/DDBJ whole genome shotgun (WGS) entry which is preliminary data.</text>
</comment>